<dbReference type="AlphaFoldDB" id="A0A3B1CS73"/>
<protein>
    <recommendedName>
        <fullName evidence="2">Bacillithiol biosynthesis deacetylase BshB1</fullName>
    </recommendedName>
</protein>
<dbReference type="GO" id="GO:0071793">
    <property type="term" value="P:bacillithiol biosynthetic process"/>
    <property type="evidence" value="ECO:0007669"/>
    <property type="project" value="InterPro"/>
</dbReference>
<proteinExistence type="predicted"/>
<dbReference type="EMBL" id="UOGC01000091">
    <property type="protein sequence ID" value="VAX19517.1"/>
    <property type="molecule type" value="Genomic_DNA"/>
</dbReference>
<dbReference type="InterPro" id="IPR003737">
    <property type="entry name" value="GlcNAc_PI_deacetylase-related"/>
</dbReference>
<dbReference type="InterPro" id="IPR024078">
    <property type="entry name" value="LmbE-like_dom_sf"/>
</dbReference>
<dbReference type="GO" id="GO:0019213">
    <property type="term" value="F:deacetylase activity"/>
    <property type="evidence" value="ECO:0007669"/>
    <property type="project" value="InterPro"/>
</dbReference>
<organism evidence="1">
    <name type="scientific">hydrothermal vent metagenome</name>
    <dbReference type="NCBI Taxonomy" id="652676"/>
    <lineage>
        <taxon>unclassified sequences</taxon>
        <taxon>metagenomes</taxon>
        <taxon>ecological metagenomes</taxon>
    </lineage>
</organism>
<dbReference type="PANTHER" id="PTHR12993">
    <property type="entry name" value="N-ACETYLGLUCOSAMINYL-PHOSPHATIDYLINOSITOL DE-N-ACETYLASE-RELATED"/>
    <property type="match status" value="1"/>
</dbReference>
<dbReference type="Pfam" id="PF02585">
    <property type="entry name" value="PIG-L"/>
    <property type="match status" value="1"/>
</dbReference>
<dbReference type="PANTHER" id="PTHR12993:SF30">
    <property type="entry name" value="N-ACETYL-ALPHA-D-GLUCOSAMINYL L-MALATE DEACETYLASE 1"/>
    <property type="match status" value="1"/>
</dbReference>
<dbReference type="InterPro" id="IPR023842">
    <property type="entry name" value="Bacillithiol_biosynth_BshB1"/>
</dbReference>
<reference evidence="1" key="1">
    <citation type="submission" date="2018-06" db="EMBL/GenBank/DDBJ databases">
        <authorList>
            <person name="Zhirakovskaya E."/>
        </authorList>
    </citation>
    <scope>NUCLEOTIDE SEQUENCE</scope>
</reference>
<dbReference type="NCBIfam" id="TIGR04001">
    <property type="entry name" value="thiol_BshB1"/>
    <property type="match status" value="1"/>
</dbReference>
<dbReference type="Gene3D" id="3.40.50.10320">
    <property type="entry name" value="LmbE-like"/>
    <property type="match status" value="1"/>
</dbReference>
<name>A0A3B1CS73_9ZZZZ</name>
<sequence>MVDALVVGTHPDDIEIGFGGSVARLVDLGYDVAMLDLTNGEPTPFGDPATRAKEADMAAKILKVKTRITLNLENRKLADTVEARRKVAEVYRKLKPKMVFIQGEQDSHPDHIEGSKIAWKARFDAKLTKTDMAHDPWYPKKMFFYHSSHLRQIINPAFILDITKTFDRKVEALCAYKSQFYATGREDEIIEKLNARAAYFGDLIGVKRGEPVMTKGPLGLSDLRDIIL</sequence>
<accession>A0A3B1CS73</accession>
<gene>
    <name evidence="1" type="ORF">MNBD_NITROSPINAE01-165</name>
</gene>
<evidence type="ECO:0008006" key="2">
    <source>
        <dbReference type="Google" id="ProtNLM"/>
    </source>
</evidence>
<dbReference type="GO" id="GO:0016811">
    <property type="term" value="F:hydrolase activity, acting on carbon-nitrogen (but not peptide) bonds, in linear amides"/>
    <property type="evidence" value="ECO:0007669"/>
    <property type="project" value="TreeGrafter"/>
</dbReference>
<dbReference type="SUPFAM" id="SSF102588">
    <property type="entry name" value="LmbE-like"/>
    <property type="match status" value="1"/>
</dbReference>
<evidence type="ECO:0000313" key="1">
    <source>
        <dbReference type="EMBL" id="VAX19517.1"/>
    </source>
</evidence>